<proteinExistence type="predicted"/>
<dbReference type="EMBL" id="LT629757">
    <property type="protein sequence ID" value="SDS28406.1"/>
    <property type="molecule type" value="Genomic_DNA"/>
</dbReference>
<accession>A0A1H1QYE2</accession>
<protein>
    <recommendedName>
        <fullName evidence="4">Sulfotransferase family protein</fullName>
    </recommendedName>
</protein>
<dbReference type="OrthoDB" id="5144031at2"/>
<feature type="region of interest" description="Disordered" evidence="1">
    <location>
        <begin position="363"/>
        <end position="413"/>
    </location>
</feature>
<dbReference type="RefSeq" id="WP_091727975.1">
    <property type="nucleotide sequence ID" value="NZ_LT629757.1"/>
</dbReference>
<evidence type="ECO:0008006" key="4">
    <source>
        <dbReference type="Google" id="ProtNLM"/>
    </source>
</evidence>
<evidence type="ECO:0000313" key="3">
    <source>
        <dbReference type="Proteomes" id="UP000198859"/>
    </source>
</evidence>
<reference evidence="3" key="1">
    <citation type="submission" date="2016-10" db="EMBL/GenBank/DDBJ databases">
        <authorList>
            <person name="Varghese N."/>
            <person name="Submissions S."/>
        </authorList>
    </citation>
    <scope>NUCLEOTIDE SEQUENCE [LARGE SCALE GENOMIC DNA]</scope>
    <source>
        <strain evidence="3">DSM 22127</strain>
    </source>
</reference>
<keyword evidence="3" id="KW-1185">Reference proteome</keyword>
<evidence type="ECO:0000256" key="1">
    <source>
        <dbReference type="SAM" id="MobiDB-lite"/>
    </source>
</evidence>
<dbReference type="SUPFAM" id="SSF52540">
    <property type="entry name" value="P-loop containing nucleoside triphosphate hydrolases"/>
    <property type="match status" value="1"/>
</dbReference>
<dbReference type="InterPro" id="IPR027417">
    <property type="entry name" value="P-loop_NTPase"/>
</dbReference>
<name>A0A1H1QYE2_9ACTN</name>
<dbReference type="AlphaFoldDB" id="A0A1H1QYE2"/>
<evidence type="ECO:0000313" key="2">
    <source>
        <dbReference type="EMBL" id="SDS28406.1"/>
    </source>
</evidence>
<feature type="compositionally biased region" description="Low complexity" evidence="1">
    <location>
        <begin position="392"/>
        <end position="407"/>
    </location>
</feature>
<sequence length="413" mass="45032">MAARTIIHIGLPKTGTTYLQTAMWSHRRDLRERGWLYPGGDRMHHFHLARSVAGDRGEKSRRLHHELVAAAREWDGTALLSHEFLCRATAAQAAALLDELGPTEVTVVVTARDYERQFAAVWQEALKMGNAPGLGRFMDALLAPGHQEEVRRAHEQDAVSGSGVRQAWGWSTQDLAAVMQRWTAAAGTDRVRLVTVPQPGAPRTLLWDRWCAVTGLDDSDLDLRTATANESLGAVQAALLTHVVPQLTDEFSDATVRHRWLRQYLGHTVLVPQGGERIGLAERHSATLAERSDALLEELRAAAYDVTGDLEELRPVHRSDLRDPDTVGEGEALAAAAQAIEQMVRDVRDTTYRAREARAEATAAHEALAAVPPPPPPSLPRRLASRVRRRVASGATTGSKSGSTTGSTTGGSR</sequence>
<gene>
    <name evidence="2" type="ORF">SAMN04488570_1536</name>
</gene>
<dbReference type="Proteomes" id="UP000198859">
    <property type="component" value="Chromosome I"/>
</dbReference>
<organism evidence="2 3">
    <name type="scientific">Nocardioides scoriae</name>
    <dbReference type="NCBI Taxonomy" id="642780"/>
    <lineage>
        <taxon>Bacteria</taxon>
        <taxon>Bacillati</taxon>
        <taxon>Actinomycetota</taxon>
        <taxon>Actinomycetes</taxon>
        <taxon>Propionibacteriales</taxon>
        <taxon>Nocardioidaceae</taxon>
        <taxon>Nocardioides</taxon>
    </lineage>
</organism>
<dbReference type="STRING" id="642780.SAMN04488570_1536"/>